<protein>
    <submittedName>
        <fullName evidence="10">sn-glycerol-1-phosphate dehydrogenase</fullName>
    </submittedName>
</protein>
<sequence length="488" mass="52549">MALDLALSDLSRLARVRNVLAENDPNGQFAELGMAEVHISDDVLPSLTEVIDRHLRAAGRVPGPRTRVCMIVDPVRITRAGTDLKARVEALLSGRYDAQRIIIDDGHPILHADERSLDEAAEASVGADVIVSVGGGTITDMAKIAAERGAVPVHVVVQTAASVDGYTDNFSVVLQNGVKTTLLSRWPEAVLTDTQVIAEAPHYLNASGFGELLSMYVAPGDWYLAARMGMDPKYAPVLLEMLKLCGEGVEDWCEGIGRGEASACANLATALAMRGIVTGVGGTTASLSGMEHLISHMFDMVNGELHEPTGLHGAQVGVGSVVRAAAWEVFCERRDEEGLDPAALFPEIDGCEARVTEAFAWLDPTGRIGAECWGRYRSKLSMWHAGRAQILGAFDDWAGLRAGHDELVFGSHAIARYLHRAGAPKRFSDLDPAPTSERMRWVVANCQFMRERFTVADLLTLAGWWDEAGVARVMARVEEACAAAERAG</sequence>
<evidence type="ECO:0000256" key="9">
    <source>
        <dbReference type="ARBA" id="ARBA00023264"/>
    </source>
</evidence>
<dbReference type="RefSeq" id="WP_142835112.1">
    <property type="nucleotide sequence ID" value="NZ_VFSV01000021.1"/>
</dbReference>
<dbReference type="PANTHER" id="PTHR43616">
    <property type="entry name" value="GLYCEROL DEHYDROGENASE"/>
    <property type="match status" value="1"/>
</dbReference>
<dbReference type="Gene3D" id="1.20.1090.10">
    <property type="entry name" value="Dehydroquinate synthase-like - alpha domain"/>
    <property type="match status" value="1"/>
</dbReference>
<dbReference type="InterPro" id="IPR016205">
    <property type="entry name" value="Glycerol_DH"/>
</dbReference>
<dbReference type="InterPro" id="IPR032837">
    <property type="entry name" value="G1PDH"/>
</dbReference>
<dbReference type="Pfam" id="PF13685">
    <property type="entry name" value="Fe-ADH_2"/>
    <property type="match status" value="1"/>
</dbReference>
<dbReference type="GO" id="GO:0046872">
    <property type="term" value="F:metal ion binding"/>
    <property type="evidence" value="ECO:0007669"/>
    <property type="project" value="UniProtKB-KW"/>
</dbReference>
<dbReference type="EMBL" id="VFSV01000021">
    <property type="protein sequence ID" value="TRD17854.1"/>
    <property type="molecule type" value="Genomic_DNA"/>
</dbReference>
<evidence type="ECO:0000256" key="7">
    <source>
        <dbReference type="ARBA" id="ARBA00023098"/>
    </source>
</evidence>
<evidence type="ECO:0000256" key="6">
    <source>
        <dbReference type="ARBA" id="ARBA00023027"/>
    </source>
</evidence>
<evidence type="ECO:0000256" key="5">
    <source>
        <dbReference type="ARBA" id="ARBA00023002"/>
    </source>
</evidence>
<evidence type="ECO:0000256" key="4">
    <source>
        <dbReference type="ARBA" id="ARBA00022857"/>
    </source>
</evidence>
<evidence type="ECO:0000256" key="8">
    <source>
        <dbReference type="ARBA" id="ARBA00023209"/>
    </source>
</evidence>
<dbReference type="OrthoDB" id="3812122at2"/>
<dbReference type="GO" id="GO:0008654">
    <property type="term" value="P:phospholipid biosynthetic process"/>
    <property type="evidence" value="ECO:0007669"/>
    <property type="project" value="UniProtKB-KW"/>
</dbReference>
<keyword evidence="4" id="KW-0521">NADP</keyword>
<evidence type="ECO:0000313" key="10">
    <source>
        <dbReference type="EMBL" id="TRD17854.1"/>
    </source>
</evidence>
<dbReference type="SUPFAM" id="SSF56796">
    <property type="entry name" value="Dehydroquinate synthase-like"/>
    <property type="match status" value="1"/>
</dbReference>
<keyword evidence="2" id="KW-0444">Lipid biosynthesis</keyword>
<keyword evidence="11" id="KW-1185">Reference proteome</keyword>
<proteinExistence type="predicted"/>
<dbReference type="AlphaFoldDB" id="A0A547PUV2"/>
<keyword evidence="9" id="KW-1208">Phospholipid metabolism</keyword>
<keyword evidence="6" id="KW-0520">NAD</keyword>
<evidence type="ECO:0000256" key="2">
    <source>
        <dbReference type="ARBA" id="ARBA00022516"/>
    </source>
</evidence>
<evidence type="ECO:0000256" key="1">
    <source>
        <dbReference type="ARBA" id="ARBA00022490"/>
    </source>
</evidence>
<keyword evidence="7" id="KW-0443">Lipid metabolism</keyword>
<name>A0A547PUV2_9RHOB</name>
<dbReference type="Proteomes" id="UP000318590">
    <property type="component" value="Unassembled WGS sequence"/>
</dbReference>
<dbReference type="GO" id="GO:0016614">
    <property type="term" value="F:oxidoreductase activity, acting on CH-OH group of donors"/>
    <property type="evidence" value="ECO:0007669"/>
    <property type="project" value="InterPro"/>
</dbReference>
<dbReference type="PANTHER" id="PTHR43616:SF5">
    <property type="entry name" value="GLYCEROL DEHYDROGENASE 1"/>
    <property type="match status" value="1"/>
</dbReference>
<keyword evidence="5" id="KW-0560">Oxidoreductase</keyword>
<dbReference type="Gene3D" id="3.40.50.1970">
    <property type="match status" value="1"/>
</dbReference>
<keyword evidence="8" id="KW-0594">Phospholipid biosynthesis</keyword>
<accession>A0A547PUV2</accession>
<evidence type="ECO:0000313" key="11">
    <source>
        <dbReference type="Proteomes" id="UP000318590"/>
    </source>
</evidence>
<keyword evidence="1" id="KW-0963">Cytoplasm</keyword>
<reference evidence="10 11" key="1">
    <citation type="submission" date="2019-06" db="EMBL/GenBank/DDBJ databases">
        <title>Paenimaribius caenipelagi gen. nov., sp. nov., isolated from a tidal flat.</title>
        <authorList>
            <person name="Yoon J.-H."/>
        </authorList>
    </citation>
    <scope>NUCLEOTIDE SEQUENCE [LARGE SCALE GENOMIC DNA]</scope>
    <source>
        <strain evidence="10 11">JBTF-M29</strain>
    </source>
</reference>
<evidence type="ECO:0000256" key="3">
    <source>
        <dbReference type="ARBA" id="ARBA00022723"/>
    </source>
</evidence>
<comment type="caution">
    <text evidence="10">The sequence shown here is derived from an EMBL/GenBank/DDBJ whole genome shotgun (WGS) entry which is preliminary data.</text>
</comment>
<gene>
    <name evidence="10" type="ORF">FEV53_12370</name>
</gene>
<organism evidence="10 11">
    <name type="scientific">Palleronia caenipelagi</name>
    <dbReference type="NCBI Taxonomy" id="2489174"/>
    <lineage>
        <taxon>Bacteria</taxon>
        <taxon>Pseudomonadati</taxon>
        <taxon>Pseudomonadota</taxon>
        <taxon>Alphaproteobacteria</taxon>
        <taxon>Rhodobacterales</taxon>
        <taxon>Roseobacteraceae</taxon>
        <taxon>Palleronia</taxon>
    </lineage>
</organism>
<keyword evidence="3" id="KW-0479">Metal-binding</keyword>